<dbReference type="Proteomes" id="UP000046392">
    <property type="component" value="Unplaced"/>
</dbReference>
<dbReference type="SUPFAM" id="SSF49854">
    <property type="entry name" value="Spermadhesin, CUB domain"/>
    <property type="match status" value="1"/>
</dbReference>
<reference evidence="2" key="1">
    <citation type="submission" date="2017-02" db="UniProtKB">
        <authorList>
            <consortium name="WormBaseParasite"/>
        </authorList>
    </citation>
    <scope>IDENTIFICATION</scope>
</reference>
<dbReference type="InterPro" id="IPR035914">
    <property type="entry name" value="Sperma_CUB_dom_sf"/>
</dbReference>
<dbReference type="AlphaFoldDB" id="A0A0N5CFV4"/>
<accession>A0A0N5CFV4</accession>
<proteinExistence type="predicted"/>
<sequence>MYCENKCNNLHGCRKRGFPLNNCIGCYCNIEHFISPTCDVYPANEHISCGTKNFFKSKWKTSYLKHTNVTRSCFYLIKSSNGKKVAVTIKSLILQPQCICHKCGLIIFYRSDWSILPLRLCGNQSNVKIPPLNKEVYIIFDDFGLPNSFSITYRNA</sequence>
<organism evidence="1 2">
    <name type="scientific">Strongyloides papillosus</name>
    <name type="common">Intestinal threadworm</name>
    <dbReference type="NCBI Taxonomy" id="174720"/>
    <lineage>
        <taxon>Eukaryota</taxon>
        <taxon>Metazoa</taxon>
        <taxon>Ecdysozoa</taxon>
        <taxon>Nematoda</taxon>
        <taxon>Chromadorea</taxon>
        <taxon>Rhabditida</taxon>
        <taxon>Tylenchina</taxon>
        <taxon>Panagrolaimomorpha</taxon>
        <taxon>Strongyloidoidea</taxon>
        <taxon>Strongyloididae</taxon>
        <taxon>Strongyloides</taxon>
    </lineage>
</organism>
<evidence type="ECO:0000313" key="1">
    <source>
        <dbReference type="Proteomes" id="UP000046392"/>
    </source>
</evidence>
<evidence type="ECO:0000313" key="2">
    <source>
        <dbReference type="WBParaSite" id="SPAL_0001673650.1"/>
    </source>
</evidence>
<name>A0A0N5CFV4_STREA</name>
<protein>
    <submittedName>
        <fullName evidence="2">CUB domain-containing protein</fullName>
    </submittedName>
</protein>
<keyword evidence="1" id="KW-1185">Reference proteome</keyword>
<dbReference type="WBParaSite" id="SPAL_0001673650.1">
    <property type="protein sequence ID" value="SPAL_0001673650.1"/>
    <property type="gene ID" value="SPAL_0001673650"/>
</dbReference>